<dbReference type="EMBL" id="JAUEPR010000004">
    <property type="protein sequence ID" value="KAK0486160.1"/>
    <property type="molecule type" value="Genomic_DNA"/>
</dbReference>
<protein>
    <submittedName>
        <fullName evidence="1">Uncharacterized protein</fullName>
    </submittedName>
</protein>
<proteinExistence type="predicted"/>
<comment type="caution">
    <text evidence="1">The sequence shown here is derived from an EMBL/GenBank/DDBJ whole genome shotgun (WGS) entry which is preliminary data.</text>
</comment>
<name>A0AA39PKV6_9AGAR</name>
<dbReference type="AlphaFoldDB" id="A0AA39PKV6"/>
<evidence type="ECO:0000313" key="2">
    <source>
        <dbReference type="Proteomes" id="UP001175227"/>
    </source>
</evidence>
<accession>A0AA39PKV6</accession>
<gene>
    <name evidence="1" type="ORF">IW261DRAFT_783220</name>
</gene>
<organism evidence="1 2">
    <name type="scientific">Armillaria novae-zelandiae</name>
    <dbReference type="NCBI Taxonomy" id="153914"/>
    <lineage>
        <taxon>Eukaryota</taxon>
        <taxon>Fungi</taxon>
        <taxon>Dikarya</taxon>
        <taxon>Basidiomycota</taxon>
        <taxon>Agaricomycotina</taxon>
        <taxon>Agaricomycetes</taxon>
        <taxon>Agaricomycetidae</taxon>
        <taxon>Agaricales</taxon>
        <taxon>Marasmiineae</taxon>
        <taxon>Physalacriaceae</taxon>
        <taxon>Armillaria</taxon>
    </lineage>
</organism>
<sequence length="212" mass="22906">MQNPYNVWGTLPSGSSSEIPPSIYGALPWNDSSSSNAPRLHTFYFAALNPSIANCVVLGPNNDPQFYVTADSNLPGYTVLKTANGQKFGLIEWKSGGSQVEIRGAVPKQATSTFLSLSPDRRYRIMHVGDSDYIWMPDQNGIRVCVSYIVHNIADSDLPQMCLGGDMSSTTLAKVTRESSSFKLEMRSEAVQAGLIHSAIAAIVLLESGSSI</sequence>
<reference evidence="1" key="1">
    <citation type="submission" date="2023-06" db="EMBL/GenBank/DDBJ databases">
        <authorList>
            <consortium name="Lawrence Berkeley National Laboratory"/>
            <person name="Ahrendt S."/>
            <person name="Sahu N."/>
            <person name="Indic B."/>
            <person name="Wong-Bajracharya J."/>
            <person name="Merenyi Z."/>
            <person name="Ke H.-M."/>
            <person name="Monk M."/>
            <person name="Kocsube S."/>
            <person name="Drula E."/>
            <person name="Lipzen A."/>
            <person name="Balint B."/>
            <person name="Henrissat B."/>
            <person name="Andreopoulos B."/>
            <person name="Martin F.M."/>
            <person name="Harder C.B."/>
            <person name="Rigling D."/>
            <person name="Ford K.L."/>
            <person name="Foster G.D."/>
            <person name="Pangilinan J."/>
            <person name="Papanicolaou A."/>
            <person name="Barry K."/>
            <person name="LaButti K."/>
            <person name="Viragh M."/>
            <person name="Koriabine M."/>
            <person name="Yan M."/>
            <person name="Riley R."/>
            <person name="Champramary S."/>
            <person name="Plett K.L."/>
            <person name="Tsai I.J."/>
            <person name="Slot J."/>
            <person name="Sipos G."/>
            <person name="Plett J."/>
            <person name="Nagy L.G."/>
            <person name="Grigoriev I.V."/>
        </authorList>
    </citation>
    <scope>NUCLEOTIDE SEQUENCE</scope>
    <source>
        <strain evidence="1">ICMP 16352</strain>
    </source>
</reference>
<keyword evidence="2" id="KW-1185">Reference proteome</keyword>
<dbReference type="Proteomes" id="UP001175227">
    <property type="component" value="Unassembled WGS sequence"/>
</dbReference>
<evidence type="ECO:0000313" key="1">
    <source>
        <dbReference type="EMBL" id="KAK0486160.1"/>
    </source>
</evidence>